<evidence type="ECO:0000313" key="4">
    <source>
        <dbReference type="Proteomes" id="UP000265618"/>
    </source>
</evidence>
<proteinExistence type="predicted"/>
<name>A0A9K3D5F7_9EUKA</name>
<feature type="compositionally biased region" description="Polar residues" evidence="1">
    <location>
        <begin position="83"/>
        <end position="103"/>
    </location>
</feature>
<dbReference type="AlphaFoldDB" id="A0A9K3D5F7"/>
<feature type="compositionally biased region" description="Gly residues" evidence="1">
    <location>
        <begin position="111"/>
        <end position="123"/>
    </location>
</feature>
<accession>A0A9K3D5F7</accession>
<gene>
    <name evidence="2" type="ORF">KIPB_006647</name>
    <name evidence="3" type="ORF">KIPB_010644</name>
</gene>
<reference evidence="3" key="1">
    <citation type="submission" date="2016-10" db="EMBL/GenBank/DDBJ databases">
        <authorList>
            <person name="Tanifuji G."/>
            <person name="Kume K."/>
            <person name="Nakayama T."/>
            <person name="Takabayashi S."/>
            <person name="Hashimoto T."/>
        </authorList>
    </citation>
    <scope>NUCLEOTIDE SEQUENCE</scope>
    <source>
        <strain evidence="3">NY0173</strain>
    </source>
</reference>
<comment type="caution">
    <text evidence="3">The sequence shown here is derived from an EMBL/GenBank/DDBJ whole genome shotgun (WGS) entry which is preliminary data.</text>
</comment>
<feature type="region of interest" description="Disordered" evidence="1">
    <location>
        <begin position="1"/>
        <end position="125"/>
    </location>
</feature>
<reference evidence="3 4" key="2">
    <citation type="journal article" date="2018" name="PLoS ONE">
        <title>The draft genome of Kipferlia bialata reveals reductive genome evolution in fornicate parasites.</title>
        <authorList>
            <person name="Tanifuji G."/>
            <person name="Takabayashi S."/>
            <person name="Kume K."/>
            <person name="Takagi M."/>
            <person name="Nakayama T."/>
            <person name="Kamikawa R."/>
            <person name="Inagaki Y."/>
            <person name="Hashimoto T."/>
        </authorList>
    </citation>
    <scope>NUCLEOTIDE SEQUENCE [LARGE SCALE GENOMIC DNA]</scope>
    <source>
        <strain evidence="3">NY0173</strain>
    </source>
</reference>
<dbReference type="EMBL" id="BDIP01001736">
    <property type="protein sequence ID" value="GIQ85037.1"/>
    <property type="molecule type" value="Genomic_DNA"/>
</dbReference>
<keyword evidence="4" id="KW-1185">Reference proteome</keyword>
<dbReference type="EMBL" id="BDIP01004040">
    <property type="protein sequence ID" value="GIQ88401.1"/>
    <property type="molecule type" value="Genomic_DNA"/>
</dbReference>
<feature type="non-terminal residue" evidence="3">
    <location>
        <position position="1"/>
    </location>
</feature>
<dbReference type="Proteomes" id="UP000265618">
    <property type="component" value="Unassembled WGS sequence"/>
</dbReference>
<evidence type="ECO:0000313" key="2">
    <source>
        <dbReference type="EMBL" id="GIQ85037.1"/>
    </source>
</evidence>
<feature type="compositionally biased region" description="Low complexity" evidence="1">
    <location>
        <begin position="13"/>
        <end position="23"/>
    </location>
</feature>
<feature type="compositionally biased region" description="Low complexity" evidence="1">
    <location>
        <begin position="59"/>
        <end position="81"/>
    </location>
</feature>
<evidence type="ECO:0000313" key="3">
    <source>
        <dbReference type="EMBL" id="GIQ88401.1"/>
    </source>
</evidence>
<protein>
    <submittedName>
        <fullName evidence="3">Uncharacterized protein</fullName>
    </submittedName>
</protein>
<feature type="compositionally biased region" description="Polar residues" evidence="1">
    <location>
        <begin position="1"/>
        <end position="12"/>
    </location>
</feature>
<organism evidence="3 4">
    <name type="scientific">Kipferlia bialata</name>
    <dbReference type="NCBI Taxonomy" id="797122"/>
    <lineage>
        <taxon>Eukaryota</taxon>
        <taxon>Metamonada</taxon>
        <taxon>Carpediemonas-like organisms</taxon>
        <taxon>Kipferlia</taxon>
    </lineage>
</organism>
<sequence length="210" mass="22150">MDNDQYVSGQDQSAAPAAPVTTTRRSRGYVPPSLRRKREEQEAAAAALAIKQAEEKAAQEAARAAAPVQAPAPVQSQAPRRQIPQSTGATGGWRQNSQPTQGAPRSRAFPGSGGAAGGRGGRAPGQLSISQMYPGLLKDKWRGCSLADVEAELFAGNDSGIHFDSYDDIPVEVNAPRGMEIEAPEPINHFNELTGLHPQLEANIAKAGYA</sequence>
<evidence type="ECO:0000256" key="1">
    <source>
        <dbReference type="SAM" id="MobiDB-lite"/>
    </source>
</evidence>